<feature type="non-terminal residue" evidence="1">
    <location>
        <position position="61"/>
    </location>
</feature>
<keyword evidence="2" id="KW-1185">Reference proteome</keyword>
<dbReference type="EMBL" id="GL438143">
    <property type="protein sequence ID" value="EFN69474.1"/>
    <property type="molecule type" value="Genomic_DNA"/>
</dbReference>
<reference evidence="1 2" key="1">
    <citation type="journal article" date="2010" name="Science">
        <title>Genomic comparison of the ants Camponotus floridanus and Harpegnathos saltator.</title>
        <authorList>
            <person name="Bonasio R."/>
            <person name="Zhang G."/>
            <person name="Ye C."/>
            <person name="Mutti N.S."/>
            <person name="Fang X."/>
            <person name="Qin N."/>
            <person name="Donahue G."/>
            <person name="Yang P."/>
            <person name="Li Q."/>
            <person name="Li C."/>
            <person name="Zhang P."/>
            <person name="Huang Z."/>
            <person name="Berger S.L."/>
            <person name="Reinberg D."/>
            <person name="Wang J."/>
            <person name="Liebig J."/>
        </authorList>
    </citation>
    <scope>NUCLEOTIDE SEQUENCE [LARGE SCALE GENOMIC DNA]</scope>
    <source>
        <strain evidence="2">C129</strain>
    </source>
</reference>
<protein>
    <submittedName>
        <fullName evidence="1">Uncharacterized protein</fullName>
    </submittedName>
</protein>
<dbReference type="InParanoid" id="E2AAR4"/>
<dbReference type="AlphaFoldDB" id="E2AAR4"/>
<evidence type="ECO:0000313" key="2">
    <source>
        <dbReference type="Proteomes" id="UP000000311"/>
    </source>
</evidence>
<gene>
    <name evidence="1" type="ORF">EAG_15235</name>
</gene>
<sequence length="61" mass="6888">HLLVDCSISTNKRYAASIDVEKKHMTLESIPKALDINEQHYVIAGAVSYHKYASNKNNGHY</sequence>
<organism evidence="2">
    <name type="scientific">Camponotus floridanus</name>
    <name type="common">Florida carpenter ant</name>
    <dbReference type="NCBI Taxonomy" id="104421"/>
    <lineage>
        <taxon>Eukaryota</taxon>
        <taxon>Metazoa</taxon>
        <taxon>Ecdysozoa</taxon>
        <taxon>Arthropoda</taxon>
        <taxon>Hexapoda</taxon>
        <taxon>Insecta</taxon>
        <taxon>Pterygota</taxon>
        <taxon>Neoptera</taxon>
        <taxon>Endopterygota</taxon>
        <taxon>Hymenoptera</taxon>
        <taxon>Apocrita</taxon>
        <taxon>Aculeata</taxon>
        <taxon>Formicoidea</taxon>
        <taxon>Formicidae</taxon>
        <taxon>Formicinae</taxon>
        <taxon>Camponotus</taxon>
    </lineage>
</organism>
<accession>E2AAR4</accession>
<proteinExistence type="predicted"/>
<evidence type="ECO:0000313" key="1">
    <source>
        <dbReference type="EMBL" id="EFN69474.1"/>
    </source>
</evidence>
<dbReference type="Proteomes" id="UP000000311">
    <property type="component" value="Unassembled WGS sequence"/>
</dbReference>
<name>E2AAR4_CAMFO</name>
<feature type="non-terminal residue" evidence="1">
    <location>
        <position position="1"/>
    </location>
</feature>